<protein>
    <recommendedName>
        <fullName evidence="3">Ubiquitin-like protease family profile domain-containing protein</fullName>
    </recommendedName>
</protein>
<evidence type="ECO:0000313" key="2">
    <source>
        <dbReference type="Proteomes" id="UP001341840"/>
    </source>
</evidence>
<comment type="caution">
    <text evidence="1">The sequence shown here is derived from an EMBL/GenBank/DDBJ whole genome shotgun (WGS) entry which is preliminary data.</text>
</comment>
<keyword evidence="2" id="KW-1185">Reference proteome</keyword>
<proteinExistence type="predicted"/>
<organism evidence="1 2">
    <name type="scientific">Stylosanthes scabra</name>
    <dbReference type="NCBI Taxonomy" id="79078"/>
    <lineage>
        <taxon>Eukaryota</taxon>
        <taxon>Viridiplantae</taxon>
        <taxon>Streptophyta</taxon>
        <taxon>Embryophyta</taxon>
        <taxon>Tracheophyta</taxon>
        <taxon>Spermatophyta</taxon>
        <taxon>Magnoliopsida</taxon>
        <taxon>eudicotyledons</taxon>
        <taxon>Gunneridae</taxon>
        <taxon>Pentapetalae</taxon>
        <taxon>rosids</taxon>
        <taxon>fabids</taxon>
        <taxon>Fabales</taxon>
        <taxon>Fabaceae</taxon>
        <taxon>Papilionoideae</taxon>
        <taxon>50 kb inversion clade</taxon>
        <taxon>dalbergioids sensu lato</taxon>
        <taxon>Dalbergieae</taxon>
        <taxon>Pterocarpus clade</taxon>
        <taxon>Stylosanthes</taxon>
    </lineage>
</organism>
<dbReference type="Proteomes" id="UP001341840">
    <property type="component" value="Unassembled WGS sequence"/>
</dbReference>
<gene>
    <name evidence="1" type="ORF">PIB30_091883</name>
</gene>
<dbReference type="InterPro" id="IPR038765">
    <property type="entry name" value="Papain-like_cys_pep_sf"/>
</dbReference>
<evidence type="ECO:0000313" key="1">
    <source>
        <dbReference type="EMBL" id="MED6152416.1"/>
    </source>
</evidence>
<reference evidence="1 2" key="1">
    <citation type="journal article" date="2023" name="Plants (Basel)">
        <title>Bridging the Gap: Combining Genomics and Transcriptomics Approaches to Understand Stylosanthes scabra, an Orphan Legume from the Brazilian Caatinga.</title>
        <authorList>
            <person name="Ferreira-Neto J.R.C."/>
            <person name="da Silva M.D."/>
            <person name="Binneck E."/>
            <person name="de Melo N.F."/>
            <person name="da Silva R.H."/>
            <person name="de Melo A.L.T.M."/>
            <person name="Pandolfi V."/>
            <person name="Bustamante F.O."/>
            <person name="Brasileiro-Vidal A.C."/>
            <person name="Benko-Iseppon A.M."/>
        </authorList>
    </citation>
    <scope>NUCLEOTIDE SEQUENCE [LARGE SCALE GENOMIC DNA]</scope>
    <source>
        <tissue evidence="1">Leaves</tissue>
    </source>
</reference>
<accession>A0ABU6TU57</accession>
<name>A0ABU6TU57_9FABA</name>
<sequence>MGKEKDMSKRCYKWATEDEGNNGYQFLFKFKTGKDYEALRYHFLSMAEKSEVDLAHDILKKYDHNYIDATTGLPYKITTMPNLDTLGYINGNKIKSTPFSNVLDHMQVRAGAKTPFPKMTRNVVSHSLLAKYIPILKLPNEFDCGVYVLKYMEIVNPSLLGKRNFTVPVWTEDELQQFREEFVECLLFDGDNFFRQQALKVSNPVSRHHIPFAALQSLYIRLQSADLESGKLG</sequence>
<evidence type="ECO:0008006" key="3">
    <source>
        <dbReference type="Google" id="ProtNLM"/>
    </source>
</evidence>
<dbReference type="EMBL" id="JASCZI010092482">
    <property type="protein sequence ID" value="MED6152416.1"/>
    <property type="molecule type" value="Genomic_DNA"/>
</dbReference>
<dbReference type="SUPFAM" id="SSF54001">
    <property type="entry name" value="Cysteine proteinases"/>
    <property type="match status" value="1"/>
</dbReference>